<evidence type="ECO:0000259" key="2">
    <source>
        <dbReference type="Pfam" id="PF18840"/>
    </source>
</evidence>
<dbReference type="EMBL" id="AEON01000002">
    <property type="protein sequence ID" value="EFT82854.1"/>
    <property type="molecule type" value="Genomic_DNA"/>
</dbReference>
<dbReference type="PATRIC" id="fig|864564.6.peg.160"/>
<dbReference type="HOGENOM" id="CLU_1053129_0_0_11"/>
<dbReference type="RefSeq" id="WP_006289495.1">
    <property type="nucleotide sequence ID" value="NZ_AP012333.1"/>
</dbReference>
<accession>E6K266</accession>
<organism evidence="3 4">
    <name type="scientific">Parascardovia denticolens DSM 10105 = JCM 12538</name>
    <dbReference type="NCBI Taxonomy" id="864564"/>
    <lineage>
        <taxon>Bacteria</taxon>
        <taxon>Bacillati</taxon>
        <taxon>Actinomycetota</taxon>
        <taxon>Actinomycetes</taxon>
        <taxon>Bifidobacteriales</taxon>
        <taxon>Bifidobacteriaceae</taxon>
        <taxon>Parascardovia</taxon>
    </lineage>
</organism>
<dbReference type="KEGG" id="pdo:PSDT_0144"/>
<dbReference type="Pfam" id="PF18840">
    <property type="entry name" value="LPD25"/>
    <property type="match status" value="1"/>
</dbReference>
<name>E6K266_PARDN</name>
<proteinExistence type="predicted"/>
<comment type="caution">
    <text evidence="3">The sequence shown here is derived from an EMBL/GenBank/DDBJ whole genome shotgun (WGS) entry which is preliminary data.</text>
</comment>
<dbReference type="AlphaFoldDB" id="E6K266"/>
<feature type="region of interest" description="Disordered" evidence="1">
    <location>
        <begin position="125"/>
        <end position="146"/>
    </location>
</feature>
<evidence type="ECO:0000313" key="4">
    <source>
        <dbReference type="Proteomes" id="UP000004946"/>
    </source>
</evidence>
<dbReference type="InterPro" id="IPR041045">
    <property type="entry name" value="LPD25"/>
</dbReference>
<protein>
    <recommendedName>
        <fullName evidence="2">Large polyvalent protein associated domain-containing protein</fullName>
    </recommendedName>
</protein>
<sequence>MSGTTPHPQPDKEPRWAHMSFPSGFVHTYQITDRNGDQWDKALVTMPKGTYLNGVDVAYYNLDVFMSDRMLTQKANRQPVTVSIREDRQLELFKGRGSTRRHILVMDPWALAAAVKRARQAYAQTISQEQQDKRSRLKNTPSFGDPDSIQVTIDTAELGLIADNTTLDLNQADYILSGIEDAKQTTRFRHPASSIGYEKIRLTIHYHIDGVDGEYKDRLDIGDGYHGITDLATTNAIGADAAWRQVADRMLHISSQPLSQQELT</sequence>
<dbReference type="Proteomes" id="UP000004946">
    <property type="component" value="Chromosome"/>
</dbReference>
<reference evidence="3 4" key="1">
    <citation type="submission" date="2010-12" db="EMBL/GenBank/DDBJ databases">
        <authorList>
            <person name="Muzny D."/>
            <person name="Qin X."/>
            <person name="Buhay C."/>
            <person name="Dugan-Rocha S."/>
            <person name="Ding Y."/>
            <person name="Chen G."/>
            <person name="Hawes A."/>
            <person name="Holder M."/>
            <person name="Jhangiani S."/>
            <person name="Johnson A."/>
            <person name="Khan Z."/>
            <person name="Li Z."/>
            <person name="Liu W."/>
            <person name="Liu X."/>
            <person name="Perez L."/>
            <person name="Shen H."/>
            <person name="Wang Q."/>
            <person name="Watt J."/>
            <person name="Xi L."/>
            <person name="Xin Y."/>
            <person name="Zhou J."/>
            <person name="Deng J."/>
            <person name="Jiang H."/>
            <person name="Liu Y."/>
            <person name="Qu J."/>
            <person name="Song X.-Z."/>
            <person name="Zhang L."/>
            <person name="Villasana D."/>
            <person name="Johnson A."/>
            <person name="Liu J."/>
            <person name="Liyanage D."/>
            <person name="Lorensuhewa L."/>
            <person name="Robinson T."/>
            <person name="Song A."/>
            <person name="Song B.-B."/>
            <person name="Dinh H."/>
            <person name="Thornton R."/>
            <person name="Coyle M."/>
            <person name="Francisco L."/>
            <person name="Jackson L."/>
            <person name="Javaid M."/>
            <person name="Korchina V."/>
            <person name="Kovar C."/>
            <person name="Mata R."/>
            <person name="Mathew T."/>
            <person name="Ngo R."/>
            <person name="Nguyen L."/>
            <person name="Nguyen N."/>
            <person name="Okwuonu G."/>
            <person name="Ongeri F."/>
            <person name="Pham C."/>
            <person name="Simmons D."/>
            <person name="Wilczek-Boney K."/>
            <person name="Hale W."/>
            <person name="Jakkamsetti A."/>
            <person name="Pham P."/>
            <person name="Ruth R."/>
            <person name="San Lucas F."/>
            <person name="Warren J."/>
            <person name="Zhang J."/>
            <person name="Zhao Z."/>
            <person name="Zhou C."/>
            <person name="Zhu D."/>
            <person name="Lee S."/>
            <person name="Bess C."/>
            <person name="Blankenburg K."/>
            <person name="Forbes L."/>
            <person name="Fu Q."/>
            <person name="Gubbala S."/>
            <person name="Hirani K."/>
            <person name="Jayaseelan J.C."/>
            <person name="Lara F."/>
            <person name="Munidasa M."/>
            <person name="Palculict T."/>
            <person name="Patil S."/>
            <person name="Pu L.-L."/>
            <person name="Saada N."/>
            <person name="Tang L."/>
            <person name="Weissenberger G."/>
            <person name="Zhu Y."/>
            <person name="Hemphill L."/>
            <person name="Shang Y."/>
            <person name="Youmans B."/>
            <person name="Ayvaz T."/>
            <person name="Ross M."/>
            <person name="Santibanez J."/>
            <person name="Aqrawi P."/>
            <person name="Gross S."/>
            <person name="Joshi V."/>
            <person name="Fowler G."/>
            <person name="Nazareth L."/>
            <person name="Reid J."/>
            <person name="Worley K."/>
            <person name="Petrosino J."/>
            <person name="Highlander S."/>
            <person name="Gibbs R."/>
        </authorList>
    </citation>
    <scope>NUCLEOTIDE SEQUENCE [LARGE SCALE GENOMIC DNA]</scope>
    <source>
        <strain evidence="3 4">DSM 10105</strain>
    </source>
</reference>
<keyword evidence="4" id="KW-1185">Reference proteome</keyword>
<evidence type="ECO:0000256" key="1">
    <source>
        <dbReference type="SAM" id="MobiDB-lite"/>
    </source>
</evidence>
<evidence type="ECO:0000313" key="3">
    <source>
        <dbReference type="EMBL" id="EFT82854.1"/>
    </source>
</evidence>
<dbReference type="eggNOG" id="ENOG5030HSE">
    <property type="taxonomic scope" value="Bacteria"/>
</dbReference>
<gene>
    <name evidence="3" type="ORF">HMPREF0620_1539</name>
</gene>
<feature type="domain" description="Large polyvalent protein associated" evidence="2">
    <location>
        <begin position="147"/>
        <end position="232"/>
    </location>
</feature>